<reference evidence="5" key="1">
    <citation type="submission" date="2016-11" db="UniProtKB">
        <authorList>
            <consortium name="WormBaseParasite"/>
        </authorList>
    </citation>
    <scope>IDENTIFICATION</scope>
</reference>
<protein>
    <recommendedName>
        <fullName evidence="2">Error-prone DNA polymerase</fullName>
    </recommendedName>
</protein>
<proteinExistence type="inferred from homology"/>
<dbReference type="Gene3D" id="1.10.10.410">
    <property type="match status" value="1"/>
</dbReference>
<dbReference type="InterPro" id="IPR019004">
    <property type="entry name" value="YqeY/Aim41"/>
</dbReference>
<evidence type="ECO:0000256" key="2">
    <source>
        <dbReference type="ARBA" id="ARBA00017273"/>
    </source>
</evidence>
<dbReference type="Pfam" id="PF09424">
    <property type="entry name" value="YqeY"/>
    <property type="match status" value="1"/>
</dbReference>
<dbReference type="GO" id="GO:0006260">
    <property type="term" value="P:DNA replication"/>
    <property type="evidence" value="ECO:0007669"/>
    <property type="project" value="InterPro"/>
</dbReference>
<dbReference type="GO" id="GO:0003676">
    <property type="term" value="F:nucleic acid binding"/>
    <property type="evidence" value="ECO:0007669"/>
    <property type="project" value="InterPro"/>
</dbReference>
<dbReference type="GO" id="GO:0008408">
    <property type="term" value="F:3'-5' exonuclease activity"/>
    <property type="evidence" value="ECO:0007669"/>
    <property type="project" value="InterPro"/>
</dbReference>
<dbReference type="WBParaSite" id="L893_g13212.t1">
    <property type="protein sequence ID" value="L893_g13212.t1"/>
    <property type="gene ID" value="L893_g13212"/>
</dbReference>
<dbReference type="GO" id="GO:0016884">
    <property type="term" value="F:carbon-nitrogen ligase activity, with glutamine as amido-N-donor"/>
    <property type="evidence" value="ECO:0007669"/>
    <property type="project" value="InterPro"/>
</dbReference>
<dbReference type="PANTHER" id="PTHR32294:SF4">
    <property type="entry name" value="ERROR-PRONE DNA POLYMERASE"/>
    <property type="match status" value="1"/>
</dbReference>
<dbReference type="InterPro" id="IPR003789">
    <property type="entry name" value="Asn/Gln_tRNA_amidoTrase-B-like"/>
</dbReference>
<dbReference type="InterPro" id="IPR023168">
    <property type="entry name" value="GatB_Yqey_C_2"/>
</dbReference>
<dbReference type="AlphaFoldDB" id="A0A1I7Y6U0"/>
<dbReference type="Gene3D" id="1.10.1510.10">
    <property type="entry name" value="Uncharacterised protein YqeY/AIM41 PF09424, N-terminal domain"/>
    <property type="match status" value="1"/>
</dbReference>
<feature type="domain" description="OB" evidence="3">
    <location>
        <begin position="191"/>
        <end position="252"/>
    </location>
</feature>
<evidence type="ECO:0000313" key="4">
    <source>
        <dbReference type="Proteomes" id="UP000095287"/>
    </source>
</evidence>
<dbReference type="SUPFAM" id="SSF89095">
    <property type="entry name" value="GatB/YqeY motif"/>
    <property type="match status" value="1"/>
</dbReference>
<accession>A0A1I7Y6U0</accession>
<evidence type="ECO:0000259" key="3">
    <source>
        <dbReference type="Pfam" id="PF01336"/>
    </source>
</evidence>
<dbReference type="Proteomes" id="UP000095287">
    <property type="component" value="Unplaced"/>
</dbReference>
<dbReference type="InterPro" id="IPR042184">
    <property type="entry name" value="YqeY/Aim41_N"/>
</dbReference>
<dbReference type="Pfam" id="PF01336">
    <property type="entry name" value="tRNA_anti-codon"/>
    <property type="match status" value="1"/>
</dbReference>
<evidence type="ECO:0000256" key="1">
    <source>
        <dbReference type="ARBA" id="ARBA00007391"/>
    </source>
</evidence>
<name>A0A1I7Y6U0_9BILA</name>
<sequence length="423" mass="46549">MAAWRRRGGLGPFEQELLDGMAAKGYAPEFAQRLFDQISGFGEYGFPESHSASFAKLAWFSAYLKARYPEHFLAALLNSQPMGFYGPSQLVQDARRHGVQVLPIDVQYSLYDSHVCSAPGSSRQVRLGLHMVKDLPRASVGLEVLSDYQAVGLSLDRHPLSLLRTQLAPLRFSTAEQLNQACPDRRLARACGLVTTRQRPGTAKGTVFVTLEDETGSVNVIVREELAQAQSQALLQSRLLGVYGVWQRDGSVCHLIARRLVSMNHLVGTTMSQTLKTRLAEDIKTAMRARDSGRLETLRFLQAAIKQREVDERTELGDAEVTSIIEKQVKQRRESIQAFESAGRTESAEKEKSELLILQEYLPQQADSAEIDAAIADAITQAQAEGAQGPALMGKVMGLVKAKLAGRADMSQVSAQVKQKLNP</sequence>
<dbReference type="InterPro" id="IPR004365">
    <property type="entry name" value="NA-bd_OB_tRNA"/>
</dbReference>
<dbReference type="PANTHER" id="PTHR32294">
    <property type="entry name" value="DNA POLYMERASE III SUBUNIT ALPHA"/>
    <property type="match status" value="1"/>
</dbReference>
<comment type="similarity">
    <text evidence="1">Belongs to the DNA polymerase type-C family. DnaE2 subfamily.</text>
</comment>
<dbReference type="CDD" id="cd04485">
    <property type="entry name" value="DnaE_OBF"/>
    <property type="match status" value="1"/>
</dbReference>
<dbReference type="InterPro" id="IPR004805">
    <property type="entry name" value="DnaE2/DnaE/PolC"/>
</dbReference>
<evidence type="ECO:0000313" key="5">
    <source>
        <dbReference type="WBParaSite" id="L893_g13212.t1"/>
    </source>
</evidence>
<keyword evidence="4" id="KW-1185">Reference proteome</keyword>
<organism evidence="4 5">
    <name type="scientific">Steinernema glaseri</name>
    <dbReference type="NCBI Taxonomy" id="37863"/>
    <lineage>
        <taxon>Eukaryota</taxon>
        <taxon>Metazoa</taxon>
        <taxon>Ecdysozoa</taxon>
        <taxon>Nematoda</taxon>
        <taxon>Chromadorea</taxon>
        <taxon>Rhabditida</taxon>
        <taxon>Tylenchina</taxon>
        <taxon>Panagrolaimomorpha</taxon>
        <taxon>Strongyloidoidea</taxon>
        <taxon>Steinernematidae</taxon>
        <taxon>Steinernema</taxon>
    </lineage>
</organism>